<gene>
    <name evidence="7" type="ORF">GCM10022211_02520</name>
</gene>
<comment type="caution">
    <text evidence="7">The sequence shown here is derived from an EMBL/GenBank/DDBJ whole genome shotgun (WGS) entry which is preliminary data.</text>
</comment>
<keyword evidence="4" id="KW-0472">Membrane</keyword>
<keyword evidence="8" id="KW-1185">Reference proteome</keyword>
<keyword evidence="4" id="KW-0812">Transmembrane</keyword>
<dbReference type="PROSITE" id="PS50885">
    <property type="entry name" value="HAMP"/>
    <property type="match status" value="2"/>
</dbReference>
<keyword evidence="1" id="KW-0145">Chemotaxis</keyword>
<dbReference type="InterPro" id="IPR051310">
    <property type="entry name" value="MCP_chemotaxis"/>
</dbReference>
<proteinExistence type="inferred from homology"/>
<evidence type="ECO:0000256" key="4">
    <source>
        <dbReference type="SAM" id="Phobius"/>
    </source>
</evidence>
<dbReference type="PANTHER" id="PTHR43531:SF11">
    <property type="entry name" value="METHYL-ACCEPTING CHEMOTAXIS PROTEIN 3"/>
    <property type="match status" value="1"/>
</dbReference>
<dbReference type="Gene3D" id="1.10.287.950">
    <property type="entry name" value="Methyl-accepting chemotaxis protein"/>
    <property type="match status" value="1"/>
</dbReference>
<dbReference type="Gene3D" id="1.10.8.500">
    <property type="entry name" value="HAMP domain in histidine kinase"/>
    <property type="match status" value="1"/>
</dbReference>
<dbReference type="Pfam" id="PF00672">
    <property type="entry name" value="HAMP"/>
    <property type="match status" value="1"/>
</dbReference>
<evidence type="ECO:0000256" key="1">
    <source>
        <dbReference type="ARBA" id="ARBA00022500"/>
    </source>
</evidence>
<evidence type="ECO:0000313" key="7">
    <source>
        <dbReference type="EMBL" id="GAA3996856.1"/>
    </source>
</evidence>
<reference evidence="8" key="1">
    <citation type="journal article" date="2019" name="Int. J. Syst. Evol. Microbiol.">
        <title>The Global Catalogue of Microorganisms (GCM) 10K type strain sequencing project: providing services to taxonomists for standard genome sequencing and annotation.</title>
        <authorList>
            <consortium name="The Broad Institute Genomics Platform"/>
            <consortium name="The Broad Institute Genome Sequencing Center for Infectious Disease"/>
            <person name="Wu L."/>
            <person name="Ma J."/>
        </authorList>
    </citation>
    <scope>NUCLEOTIDE SEQUENCE [LARGE SCALE GENOMIC DNA]</scope>
    <source>
        <strain evidence="8">JCM 16603</strain>
    </source>
</reference>
<dbReference type="SUPFAM" id="SSF158472">
    <property type="entry name" value="HAMP domain-like"/>
    <property type="match status" value="1"/>
</dbReference>
<evidence type="ECO:0000256" key="3">
    <source>
        <dbReference type="PROSITE-ProRule" id="PRU00284"/>
    </source>
</evidence>
<feature type="domain" description="HAMP" evidence="6">
    <location>
        <begin position="261"/>
        <end position="307"/>
    </location>
</feature>
<evidence type="ECO:0000259" key="6">
    <source>
        <dbReference type="PROSITE" id="PS50885"/>
    </source>
</evidence>
<dbReference type="PANTHER" id="PTHR43531">
    <property type="entry name" value="PROTEIN ICFG"/>
    <property type="match status" value="1"/>
</dbReference>
<comment type="similarity">
    <text evidence="2">Belongs to the methyl-accepting chemotaxis (MCP) protein family.</text>
</comment>
<dbReference type="CDD" id="cd06225">
    <property type="entry name" value="HAMP"/>
    <property type="match status" value="1"/>
</dbReference>
<feature type="transmembrane region" description="Helical" evidence="4">
    <location>
        <begin position="170"/>
        <end position="189"/>
    </location>
</feature>
<dbReference type="SMART" id="SM00283">
    <property type="entry name" value="MA"/>
    <property type="match status" value="1"/>
</dbReference>
<accession>A0ABP7RFU0</accession>
<dbReference type="EMBL" id="BAAAZD010000001">
    <property type="protein sequence ID" value="GAA3996856.1"/>
    <property type="molecule type" value="Genomic_DNA"/>
</dbReference>
<dbReference type="Pfam" id="PF00015">
    <property type="entry name" value="MCPsignal"/>
    <property type="match status" value="1"/>
</dbReference>
<evidence type="ECO:0000256" key="2">
    <source>
        <dbReference type="ARBA" id="ARBA00029447"/>
    </source>
</evidence>
<keyword evidence="4" id="KW-1133">Transmembrane helix</keyword>
<keyword evidence="3" id="KW-0807">Transducer</keyword>
<dbReference type="Proteomes" id="UP001501310">
    <property type="component" value="Unassembled WGS sequence"/>
</dbReference>
<evidence type="ECO:0000259" key="5">
    <source>
        <dbReference type="PROSITE" id="PS50111"/>
    </source>
</evidence>
<dbReference type="PROSITE" id="PS50111">
    <property type="entry name" value="CHEMOTAXIS_TRANSDUC_2"/>
    <property type="match status" value="1"/>
</dbReference>
<protein>
    <submittedName>
        <fullName evidence="7">HAMP domain-containing methyl-accepting chemotaxis protein</fullName>
    </submittedName>
</protein>
<dbReference type="InterPro" id="IPR003660">
    <property type="entry name" value="HAMP_dom"/>
</dbReference>
<dbReference type="SMART" id="SM00304">
    <property type="entry name" value="HAMP"/>
    <property type="match status" value="3"/>
</dbReference>
<organism evidence="7 8">
    <name type="scientific">Sphingomonas humi</name>
    <dbReference type="NCBI Taxonomy" id="335630"/>
    <lineage>
        <taxon>Bacteria</taxon>
        <taxon>Pseudomonadati</taxon>
        <taxon>Pseudomonadota</taxon>
        <taxon>Alphaproteobacteria</taxon>
        <taxon>Sphingomonadales</taxon>
        <taxon>Sphingomonadaceae</taxon>
        <taxon>Sphingomonas</taxon>
    </lineage>
</organism>
<dbReference type="InterPro" id="IPR004089">
    <property type="entry name" value="MCPsignal_dom"/>
</dbReference>
<name>A0ABP7RFU0_9SPHN</name>
<evidence type="ECO:0000313" key="8">
    <source>
        <dbReference type="Proteomes" id="UP001501310"/>
    </source>
</evidence>
<dbReference type="SUPFAM" id="SSF58104">
    <property type="entry name" value="Methyl-accepting chemotaxis protein (MCP) signaling domain"/>
    <property type="match status" value="1"/>
</dbReference>
<sequence>MRLLMSALLILCGGIGAGSAWLLRDVIEEQESAATLLRSHMNADMMHDAVRGDVLAILLSRDPQMGADGSLARRNLEERLSEFRASVARSRSYPHSVAVTDALDAVAAPLAAYETAALTISDLSVRNPIAADRALPAFFARFEQLEGGMAAVSDAIEADTLARSERSARLGLGAVLLILAAMAGALLVAHRVAAAMQDRLIRPLISLAGAIKRMAAGECGEEVPGAARSDELGTLARGVEAFRNDLRAAEDDRAAQSSLIVGSIGQGLAALARGALDKPVEADLQAPFATLKTDFNSALESLGAIVGEVGAGAAVLRSGITEIAEANSEISRRTERNAASLEETTAALGEIDQHVKETAGAAAETVAVASSGMAALSAGRATTDSAVSAMNRVSESARGIDAVIEGLDKIAFQTRVLAMNAAVEAGRAGEAGRGFAVVADLVSALAMRAEEEAKLAREQLTATQTDIGDAVEAVRSVDQALDQIAGNVEAVNGRIAGIASANDRQASVIGQIREAIEAMSNATQQSAAMVEESAAAAGQLMSQAEQLSAASARFTLPGSPAPRAEARPRLAA</sequence>
<feature type="domain" description="Methyl-accepting transducer" evidence="5">
    <location>
        <begin position="312"/>
        <end position="541"/>
    </location>
</feature>
<feature type="domain" description="HAMP" evidence="6">
    <location>
        <begin position="198"/>
        <end position="251"/>
    </location>
</feature>